<dbReference type="Proteomes" id="UP000238206">
    <property type="component" value="Unassembled WGS sequence"/>
</dbReference>
<comment type="caution">
    <text evidence="2">The sequence shown here is derived from an EMBL/GenBank/DDBJ whole genome shotgun (WGS) entry which is preliminary data.</text>
</comment>
<keyword evidence="1" id="KW-0732">Signal</keyword>
<name>A0A2S8IEC0_BURCE</name>
<evidence type="ECO:0000313" key="2">
    <source>
        <dbReference type="EMBL" id="PQP13110.1"/>
    </source>
</evidence>
<evidence type="ECO:0008006" key="4">
    <source>
        <dbReference type="Google" id="ProtNLM"/>
    </source>
</evidence>
<protein>
    <recommendedName>
        <fullName evidence="4">Secreted protein</fullName>
    </recommendedName>
</protein>
<organism evidence="2 3">
    <name type="scientific">Burkholderia cepacia</name>
    <name type="common">Pseudomonas cepacia</name>
    <dbReference type="NCBI Taxonomy" id="292"/>
    <lineage>
        <taxon>Bacteria</taxon>
        <taxon>Pseudomonadati</taxon>
        <taxon>Pseudomonadota</taxon>
        <taxon>Betaproteobacteria</taxon>
        <taxon>Burkholderiales</taxon>
        <taxon>Burkholderiaceae</taxon>
        <taxon>Burkholderia</taxon>
        <taxon>Burkholderia cepacia complex</taxon>
    </lineage>
</organism>
<gene>
    <name evidence="2" type="ORF">C5615_29810</name>
</gene>
<proteinExistence type="predicted"/>
<accession>A0A2S8IEC0</accession>
<dbReference type="AlphaFoldDB" id="A0A2S8IEC0"/>
<reference evidence="2 3" key="1">
    <citation type="submission" date="2018-02" db="EMBL/GenBank/DDBJ databases">
        <title>Draft genome sequencing of Burkholderia cepacia Y14-15.</title>
        <authorList>
            <person name="Zheng B.-X."/>
        </authorList>
    </citation>
    <scope>NUCLEOTIDE SEQUENCE [LARGE SCALE GENOMIC DNA]</scope>
    <source>
        <strain evidence="2 3">Y14-15</strain>
    </source>
</reference>
<evidence type="ECO:0000313" key="3">
    <source>
        <dbReference type="Proteomes" id="UP000238206"/>
    </source>
</evidence>
<feature type="chain" id="PRO_5015658493" description="Secreted protein" evidence="1">
    <location>
        <begin position="16"/>
        <end position="59"/>
    </location>
</feature>
<sequence>MFVSLLMTSMFEASAAMCAARCPCRFMVGGRALRRFHAIFHSATLDQLIRVPGVVITTR</sequence>
<dbReference type="EMBL" id="PUIQ01000048">
    <property type="protein sequence ID" value="PQP13110.1"/>
    <property type="molecule type" value="Genomic_DNA"/>
</dbReference>
<evidence type="ECO:0000256" key="1">
    <source>
        <dbReference type="SAM" id="SignalP"/>
    </source>
</evidence>
<feature type="signal peptide" evidence="1">
    <location>
        <begin position="1"/>
        <end position="15"/>
    </location>
</feature>